<dbReference type="PANTHER" id="PTHR34105">
    <property type="entry name" value="PROLINE-, GLUTAMIC ACID- AND LEUCINE-RICH PROTEIN 1"/>
    <property type="match status" value="1"/>
</dbReference>
<evidence type="ECO:0000313" key="6">
    <source>
        <dbReference type="Proteomes" id="UP001162162"/>
    </source>
</evidence>
<dbReference type="InterPro" id="IPR016024">
    <property type="entry name" value="ARM-type_fold"/>
</dbReference>
<dbReference type="GO" id="GO:0005634">
    <property type="term" value="C:nucleus"/>
    <property type="evidence" value="ECO:0007669"/>
    <property type="project" value="UniProtKB-SubCell"/>
</dbReference>
<proteinExistence type="inferred from homology"/>
<dbReference type="Proteomes" id="UP001162162">
    <property type="component" value="Unassembled WGS sequence"/>
</dbReference>
<evidence type="ECO:0000313" key="5">
    <source>
        <dbReference type="EMBL" id="KAJ8949299.1"/>
    </source>
</evidence>
<feature type="domain" description="Pre-rRNA-processing protein RIX1 N-terminal" evidence="4">
    <location>
        <begin position="24"/>
        <end position="178"/>
    </location>
</feature>
<evidence type="ECO:0000256" key="3">
    <source>
        <dbReference type="ARBA" id="ARBA00023242"/>
    </source>
</evidence>
<dbReference type="SUPFAM" id="SSF48371">
    <property type="entry name" value="ARM repeat"/>
    <property type="match status" value="1"/>
</dbReference>
<comment type="subcellular location">
    <subcellularLocation>
        <location evidence="1">Nucleus</location>
    </subcellularLocation>
</comment>
<dbReference type="InterPro" id="IPR012583">
    <property type="entry name" value="RIX1_N"/>
</dbReference>
<comment type="similarity">
    <text evidence="2">Belongs to the RIX1/PELP1 family.</text>
</comment>
<protein>
    <recommendedName>
        <fullName evidence="4">Pre-rRNA-processing protein RIX1 N-terminal domain-containing protein</fullName>
    </recommendedName>
</protein>
<dbReference type="AlphaFoldDB" id="A0AAV8YCI2"/>
<gene>
    <name evidence="5" type="ORF">NQ318_006724</name>
</gene>
<dbReference type="EMBL" id="JAPWTK010000120">
    <property type="protein sequence ID" value="KAJ8949299.1"/>
    <property type="molecule type" value="Genomic_DNA"/>
</dbReference>
<organism evidence="5 6">
    <name type="scientific">Aromia moschata</name>
    <dbReference type="NCBI Taxonomy" id="1265417"/>
    <lineage>
        <taxon>Eukaryota</taxon>
        <taxon>Metazoa</taxon>
        <taxon>Ecdysozoa</taxon>
        <taxon>Arthropoda</taxon>
        <taxon>Hexapoda</taxon>
        <taxon>Insecta</taxon>
        <taxon>Pterygota</taxon>
        <taxon>Neoptera</taxon>
        <taxon>Endopterygota</taxon>
        <taxon>Coleoptera</taxon>
        <taxon>Polyphaga</taxon>
        <taxon>Cucujiformia</taxon>
        <taxon>Chrysomeloidea</taxon>
        <taxon>Cerambycidae</taxon>
        <taxon>Cerambycinae</taxon>
        <taxon>Callichromatini</taxon>
        <taxon>Aromia</taxon>
    </lineage>
</organism>
<dbReference type="GO" id="GO:0006364">
    <property type="term" value="P:rRNA processing"/>
    <property type="evidence" value="ECO:0007669"/>
    <property type="project" value="TreeGrafter"/>
</dbReference>
<accession>A0AAV8YCI2</accession>
<dbReference type="Pfam" id="PF08167">
    <property type="entry name" value="RIX1"/>
    <property type="match status" value="1"/>
</dbReference>
<dbReference type="PANTHER" id="PTHR34105:SF1">
    <property type="entry name" value="PROLINE-, GLUTAMIC ACID- AND LEUCINE-RICH PROTEIN 1"/>
    <property type="match status" value="1"/>
</dbReference>
<name>A0AAV8YCI2_9CUCU</name>
<evidence type="ECO:0000259" key="4">
    <source>
        <dbReference type="Pfam" id="PF08167"/>
    </source>
</evidence>
<keyword evidence="6" id="KW-1185">Reference proteome</keyword>
<sequence length="825" mass="93109">MPLRSSQIEEAISTTDVDIKILLANILNLNLQNSSSEKAIIQTINKLVSVSRTRLQGLEFLNLIINNCSKSIITENSFNWLSHCLVKHASDDLKEIKLTTLGKIIENAHSEQEFNKRFVSDYMSKVFENCVSTHTNLHETEAALNTLTICMKNYPSWFSHHKNKVEDFIVTFLESPSERHVEKAGSAFLYLQQVGSAGLDGINHKSNFSESFAKLCSTVQNLFDTFFENETEIDSRSSNQEGFVFTDLSNSSQKMIHVTAKRITNCLKFIRIMLIKKFPVAKELQPKEVLDVISRGTTIHHCLTMKNEKSLADSQFSLLLNKVQIQLLELLRMFIIWLQTNALPFSFTISKILIDNLNKVQNCKCFTVDGLYQETLCKVFGCWLCICKNSFHTHFQTRLLTSILKDITPLKDNVTLSLQTDSKNKSAKAKRKFIQERIISSGQRSGSEKLTPLEKVNGKKNCLFALNTLKQLLTSTTLKVKGNVLQDLYNVIINAVLDLQTSKPISPYDHPDCEVGLYEVLVAFYEQETLKVLPPLQLTITILNKGISNRNRHIASICEHGLSVVEKLCQPICPSLNLTDTNISQEIEQVSQSLFNKHTLDYLENGMNGDEVTEANVVEDKDNLEENISQDIFGENGVENGQELIESNVKTDNEQEMAETESNMEFDDTNTTGDKVENTVPSDVIFKEKSVNIIDVQVVKSTENFQPTETIAYVQFENTNDVQDEENMTANDEAVAVDDENVAADDENVAADDENVVTDVENVVTRCTIFDESIGKDEPPPKRAKIDQEIDDFKDTEIKEEATSAEEIDDLFEEDGAFVDEIKEC</sequence>
<evidence type="ECO:0000256" key="1">
    <source>
        <dbReference type="ARBA" id="ARBA00004123"/>
    </source>
</evidence>
<keyword evidence="3" id="KW-0539">Nucleus</keyword>
<evidence type="ECO:0000256" key="2">
    <source>
        <dbReference type="ARBA" id="ARBA00010511"/>
    </source>
</evidence>
<reference evidence="5" key="1">
    <citation type="journal article" date="2023" name="Insect Mol. Biol.">
        <title>Genome sequencing provides insights into the evolution of gene families encoding plant cell wall-degrading enzymes in longhorned beetles.</title>
        <authorList>
            <person name="Shin N.R."/>
            <person name="Okamura Y."/>
            <person name="Kirsch R."/>
            <person name="Pauchet Y."/>
        </authorList>
    </citation>
    <scope>NUCLEOTIDE SEQUENCE</scope>
    <source>
        <strain evidence="5">AMC_N1</strain>
    </source>
</reference>
<comment type="caution">
    <text evidence="5">The sequence shown here is derived from an EMBL/GenBank/DDBJ whole genome shotgun (WGS) entry which is preliminary data.</text>
</comment>